<feature type="domain" description="SAM" evidence="3">
    <location>
        <begin position="57"/>
        <end position="120"/>
    </location>
</feature>
<reference evidence="4 5" key="1">
    <citation type="journal article" date="2024" name="Nat. Commun.">
        <title>Phylogenomics reveals the evolutionary origins of lichenization in chlorophyte algae.</title>
        <authorList>
            <person name="Puginier C."/>
            <person name="Libourel C."/>
            <person name="Otte J."/>
            <person name="Skaloud P."/>
            <person name="Haon M."/>
            <person name="Grisel S."/>
            <person name="Petersen M."/>
            <person name="Berrin J.G."/>
            <person name="Delaux P.M."/>
            <person name="Dal Grande F."/>
            <person name="Keller J."/>
        </authorList>
    </citation>
    <scope>NUCLEOTIDE SEQUENCE [LARGE SCALE GENOMIC DNA]</scope>
    <source>
        <strain evidence="4 5">SAG 2043</strain>
    </source>
</reference>
<comment type="caution">
    <text evidence="4">The sequence shown here is derived from an EMBL/GenBank/DDBJ whole genome shotgun (WGS) entry which is preliminary data.</text>
</comment>
<dbReference type="CDD" id="cd09487">
    <property type="entry name" value="SAM_superfamily"/>
    <property type="match status" value="1"/>
</dbReference>
<proteinExistence type="predicted"/>
<evidence type="ECO:0000256" key="1">
    <source>
        <dbReference type="SAM" id="Coils"/>
    </source>
</evidence>
<dbReference type="InterPro" id="IPR001660">
    <property type="entry name" value="SAM"/>
</dbReference>
<evidence type="ECO:0000313" key="4">
    <source>
        <dbReference type="EMBL" id="KAK9811350.1"/>
    </source>
</evidence>
<accession>A0AAW1PNG0</accession>
<feature type="compositionally biased region" description="Low complexity" evidence="2">
    <location>
        <begin position="131"/>
        <end position="148"/>
    </location>
</feature>
<gene>
    <name evidence="4" type="ORF">WJX72_002277</name>
</gene>
<dbReference type="Pfam" id="PF00536">
    <property type="entry name" value="SAM_1"/>
    <property type="match status" value="1"/>
</dbReference>
<dbReference type="SMART" id="SM00454">
    <property type="entry name" value="SAM"/>
    <property type="match status" value="1"/>
</dbReference>
<dbReference type="AlphaFoldDB" id="A0AAW1PNG0"/>
<name>A0AAW1PNG0_9CHLO</name>
<feature type="coiled-coil region" evidence="1">
    <location>
        <begin position="201"/>
        <end position="228"/>
    </location>
</feature>
<organism evidence="4 5">
    <name type="scientific">[Myrmecia] bisecta</name>
    <dbReference type="NCBI Taxonomy" id="41462"/>
    <lineage>
        <taxon>Eukaryota</taxon>
        <taxon>Viridiplantae</taxon>
        <taxon>Chlorophyta</taxon>
        <taxon>core chlorophytes</taxon>
        <taxon>Trebouxiophyceae</taxon>
        <taxon>Trebouxiales</taxon>
        <taxon>Trebouxiaceae</taxon>
        <taxon>Myrmecia</taxon>
    </lineage>
</organism>
<feature type="region of interest" description="Disordered" evidence="2">
    <location>
        <begin position="121"/>
        <end position="165"/>
    </location>
</feature>
<keyword evidence="5" id="KW-1185">Reference proteome</keyword>
<evidence type="ECO:0000313" key="5">
    <source>
        <dbReference type="Proteomes" id="UP001489004"/>
    </source>
</evidence>
<evidence type="ECO:0000259" key="3">
    <source>
        <dbReference type="PROSITE" id="PS50105"/>
    </source>
</evidence>
<dbReference type="EMBL" id="JALJOR010000009">
    <property type="protein sequence ID" value="KAK9811350.1"/>
    <property type="molecule type" value="Genomic_DNA"/>
</dbReference>
<evidence type="ECO:0000256" key="2">
    <source>
        <dbReference type="SAM" id="MobiDB-lite"/>
    </source>
</evidence>
<dbReference type="InterPro" id="IPR013761">
    <property type="entry name" value="SAM/pointed_sf"/>
</dbReference>
<dbReference type="Gene3D" id="1.10.150.50">
    <property type="entry name" value="Transcription Factor, Ets-1"/>
    <property type="match status" value="1"/>
</dbReference>
<dbReference type="PROSITE" id="PS50105">
    <property type="entry name" value="SAM_DOMAIN"/>
    <property type="match status" value="1"/>
</dbReference>
<dbReference type="SUPFAM" id="SSF47769">
    <property type="entry name" value="SAM/Pointed domain"/>
    <property type="match status" value="1"/>
</dbReference>
<protein>
    <recommendedName>
        <fullName evidence="3">SAM domain-containing protein</fullName>
    </recommendedName>
</protein>
<keyword evidence="1" id="KW-0175">Coiled coil</keyword>
<sequence length="230" mass="23983">MLGEFYVCQRCGRDLSANLFSQRVSHVKACSAQAPILKPAAAAEAKQKSAVASAECATAGTVHEWLQVLGLAHWAGTFTQEEIDMDLLPTLTDSDLMAIGIAGPTDRTTILRAAQALATSSPGADSLRRTASAPVAQAPAGSSGSAADSKPKRQKRALKAPPTRNAEALQLAKALSASMATADQKAGVAGRRQRAAPALRVDALRDELRAAEETVLELKRMLAAAETDLG</sequence>
<dbReference type="Proteomes" id="UP001489004">
    <property type="component" value="Unassembled WGS sequence"/>
</dbReference>